<dbReference type="Gene3D" id="3.30.1540.10">
    <property type="entry name" value="formyl-coa transferase, domain 3"/>
    <property type="match status" value="1"/>
</dbReference>
<dbReference type="InterPro" id="IPR050509">
    <property type="entry name" value="CoA-transferase_III"/>
</dbReference>
<dbReference type="CTD" id="23600"/>
<name>A0A6P8YNC5_THRPL</name>
<dbReference type="FunCoup" id="A0A6P8YNC5">
    <property type="interactions" value="269"/>
</dbReference>
<dbReference type="KEGG" id="tpal:117643742"/>
<dbReference type="InterPro" id="IPR023606">
    <property type="entry name" value="CoA-Trfase_III_dom_1_sf"/>
</dbReference>
<dbReference type="SUPFAM" id="SSF89796">
    <property type="entry name" value="CoA-transferase family III (CaiB/BaiF)"/>
    <property type="match status" value="1"/>
</dbReference>
<dbReference type="RefSeq" id="XP_034238700.1">
    <property type="nucleotide sequence ID" value="XM_034382809.1"/>
</dbReference>
<reference evidence="4" key="1">
    <citation type="submission" date="2025-08" db="UniProtKB">
        <authorList>
            <consortium name="RefSeq"/>
        </authorList>
    </citation>
    <scope>IDENTIFICATION</scope>
    <source>
        <tissue evidence="4">Total insect</tissue>
    </source>
</reference>
<comment type="similarity">
    <text evidence="1">Belongs to the CoA-transferase III family.</text>
</comment>
<dbReference type="OrthoDB" id="16747at2759"/>
<dbReference type="AlphaFoldDB" id="A0A6P8YNC5"/>
<dbReference type="InterPro" id="IPR044855">
    <property type="entry name" value="CoA-Trfase_III_dom3_sf"/>
</dbReference>
<dbReference type="InterPro" id="IPR003673">
    <property type="entry name" value="CoA-Trfase_fam_III"/>
</dbReference>
<evidence type="ECO:0000313" key="3">
    <source>
        <dbReference type="Proteomes" id="UP000515158"/>
    </source>
</evidence>
<sequence>MALRGIRVLEVAGLAPAPFCGMLLADFGASVTKVDSVTAPNMECLGEGKESIQLNLKHEKGKEVFRKLCCSSDVLIEPFRAGTMERLGLGPDSILALNPRLVYARLTGFGQSGSWAKQAGHDINYVALSGVLSQLGRAEGPPTPPLNLLADFAGGGLLCAWGVLLALLERAASGRGQVVDAAMSEGVSYLASWVFRSRGVLPLWEEARGHNALDSGAHFYDTYETRDGRHMAVGAIEPQFYAEFLDKLGLDVPQYGDWAEAKRAVARRFKERSQAEWCAVFDGTDACVTPVLSAEEAARYPHNVARAAFTRRADGGVVPQPAPRLSRTPGRSGVAAGKGYLPGRETRRILRELGFSEAAVQQMLEDGVVAEAEQADKDGAATKSKL</sequence>
<keyword evidence="3" id="KW-1185">Reference proteome</keyword>
<dbReference type="Proteomes" id="UP000515158">
    <property type="component" value="Unplaced"/>
</dbReference>
<dbReference type="GO" id="GO:0008206">
    <property type="term" value="P:bile acid metabolic process"/>
    <property type="evidence" value="ECO:0007669"/>
    <property type="project" value="TreeGrafter"/>
</dbReference>
<dbReference type="Pfam" id="PF02515">
    <property type="entry name" value="CoA_transf_3"/>
    <property type="match status" value="1"/>
</dbReference>
<feature type="region of interest" description="Disordered" evidence="2">
    <location>
        <begin position="315"/>
        <end position="338"/>
    </location>
</feature>
<dbReference type="PANTHER" id="PTHR48228">
    <property type="entry name" value="SUCCINYL-COA--D-CITRAMALATE COA-TRANSFERASE"/>
    <property type="match status" value="1"/>
</dbReference>
<evidence type="ECO:0000313" key="4">
    <source>
        <dbReference type="RefSeq" id="XP_034238700.1"/>
    </source>
</evidence>
<dbReference type="InParanoid" id="A0A6P8YNC5"/>
<gene>
    <name evidence="4" type="primary">LOC117643742</name>
</gene>
<evidence type="ECO:0000256" key="2">
    <source>
        <dbReference type="SAM" id="MobiDB-lite"/>
    </source>
</evidence>
<organism evidence="4">
    <name type="scientific">Thrips palmi</name>
    <name type="common">Melon thrips</name>
    <dbReference type="NCBI Taxonomy" id="161013"/>
    <lineage>
        <taxon>Eukaryota</taxon>
        <taxon>Metazoa</taxon>
        <taxon>Ecdysozoa</taxon>
        <taxon>Arthropoda</taxon>
        <taxon>Hexapoda</taxon>
        <taxon>Insecta</taxon>
        <taxon>Pterygota</taxon>
        <taxon>Neoptera</taxon>
        <taxon>Paraneoptera</taxon>
        <taxon>Thysanoptera</taxon>
        <taxon>Terebrantia</taxon>
        <taxon>Thripoidea</taxon>
        <taxon>Thripidae</taxon>
        <taxon>Thrips</taxon>
    </lineage>
</organism>
<accession>A0A6P8YNC5</accession>
<dbReference type="Gene3D" id="3.40.50.10540">
    <property type="entry name" value="Crotonobetainyl-coa:carnitine coa-transferase, domain 1"/>
    <property type="match status" value="1"/>
</dbReference>
<protein>
    <submittedName>
        <fullName evidence="4">Alpha-methylacyl-CoA racemase</fullName>
    </submittedName>
</protein>
<proteinExistence type="inferred from homology"/>
<evidence type="ECO:0000256" key="1">
    <source>
        <dbReference type="ARBA" id="ARBA00008383"/>
    </source>
</evidence>
<dbReference type="GO" id="GO:0005739">
    <property type="term" value="C:mitochondrion"/>
    <property type="evidence" value="ECO:0007669"/>
    <property type="project" value="TreeGrafter"/>
</dbReference>
<dbReference type="GeneID" id="117643742"/>
<dbReference type="GO" id="GO:0008111">
    <property type="term" value="F:alpha-methylacyl-CoA racemase activity"/>
    <property type="evidence" value="ECO:0007669"/>
    <property type="project" value="TreeGrafter"/>
</dbReference>
<dbReference type="PANTHER" id="PTHR48228:SF5">
    <property type="entry name" value="ALPHA-METHYLACYL-COA RACEMASE"/>
    <property type="match status" value="1"/>
</dbReference>